<organism evidence="2 3">
    <name type="scientific">Colletotrichum sidae</name>
    <dbReference type="NCBI Taxonomy" id="1347389"/>
    <lineage>
        <taxon>Eukaryota</taxon>
        <taxon>Fungi</taxon>
        <taxon>Dikarya</taxon>
        <taxon>Ascomycota</taxon>
        <taxon>Pezizomycotina</taxon>
        <taxon>Sordariomycetes</taxon>
        <taxon>Hypocreomycetidae</taxon>
        <taxon>Glomerellales</taxon>
        <taxon>Glomerellaceae</taxon>
        <taxon>Colletotrichum</taxon>
        <taxon>Colletotrichum orbiculare species complex</taxon>
    </lineage>
</organism>
<evidence type="ECO:0000313" key="3">
    <source>
        <dbReference type="Proteomes" id="UP000295604"/>
    </source>
</evidence>
<protein>
    <submittedName>
        <fullName evidence="2">Uncharacterized protein</fullName>
    </submittedName>
</protein>
<reference evidence="2 3" key="1">
    <citation type="submission" date="2018-11" db="EMBL/GenBank/DDBJ databases">
        <title>Genome sequence and assembly of Colletotrichum sidae.</title>
        <authorList>
            <person name="Gan P."/>
            <person name="Shirasu K."/>
        </authorList>
    </citation>
    <scope>NUCLEOTIDE SEQUENCE [LARGE SCALE GENOMIC DNA]</scope>
    <source>
        <strain evidence="2 3">CBS 518.97</strain>
    </source>
</reference>
<dbReference type="AlphaFoldDB" id="A0A4V3I2J3"/>
<comment type="caution">
    <text evidence="2">The sequence shown here is derived from an EMBL/GenBank/DDBJ whole genome shotgun (WGS) entry which is preliminary data.</text>
</comment>
<sequence length="320" mass="37100">MGRSHQTKELPLPSWYYRVSLLCDPYDLHFCSEVFDEDISDIESVKDASTDEGVLTAKSDCDRASKDGEHHVDGEDSEDVTDSDDNVSERSYDGSDADEYYELKDLREDRKRELRVIAKERQGVRDYESGKVEEVRAAYKSLKKAEKESETLSMGFLAMKIFRLYSPDYVQHRWTRDSPPKIVEFIPLASISGEERRSTSKSDRRLVVGHIYLDSETNIDFDSFPSPTRPSRRNHVLQTLHDGDDFTIKFVSDDHLIIRLSRDLVFKGCQASIPESAPEIFEFAGILLNRKKEREERLKWQKEEEERKIERQRQNTGATS</sequence>
<feature type="compositionally biased region" description="Basic and acidic residues" evidence="1">
    <location>
        <begin position="59"/>
        <end position="74"/>
    </location>
</feature>
<name>A0A4V3I2J3_9PEZI</name>
<gene>
    <name evidence="2" type="ORF">C8034_v003062</name>
</gene>
<feature type="region of interest" description="Disordered" evidence="1">
    <location>
        <begin position="45"/>
        <end position="94"/>
    </location>
</feature>
<feature type="region of interest" description="Disordered" evidence="1">
    <location>
        <begin position="299"/>
        <end position="320"/>
    </location>
</feature>
<feature type="compositionally biased region" description="Acidic residues" evidence="1">
    <location>
        <begin position="75"/>
        <end position="86"/>
    </location>
</feature>
<feature type="compositionally biased region" description="Basic and acidic residues" evidence="1">
    <location>
        <begin position="299"/>
        <end position="313"/>
    </location>
</feature>
<dbReference type="Proteomes" id="UP000295604">
    <property type="component" value="Unassembled WGS sequence"/>
</dbReference>
<keyword evidence="3" id="KW-1185">Reference proteome</keyword>
<evidence type="ECO:0000313" key="2">
    <source>
        <dbReference type="EMBL" id="TEA14860.1"/>
    </source>
</evidence>
<accession>A0A4V3I2J3</accession>
<evidence type="ECO:0000256" key="1">
    <source>
        <dbReference type="SAM" id="MobiDB-lite"/>
    </source>
</evidence>
<proteinExistence type="predicted"/>
<dbReference type="EMBL" id="QAPF01000151">
    <property type="protein sequence ID" value="TEA14860.1"/>
    <property type="molecule type" value="Genomic_DNA"/>
</dbReference>